<dbReference type="PROSITE" id="PS51186">
    <property type="entry name" value="GNAT"/>
    <property type="match status" value="1"/>
</dbReference>
<sequence length="177" mass="20651">MIRIFKDKEILRILEPISELYQEVFQVDDEAKALLVWRIKKSINNKKNPIVIAYFSDDNELLGGVFGYDYLKDNYWAKQVNPYLSDDYDWYASTFEVNELFVKQDTQGQGVGGQLLNALIASVSQDNLLLSTMAFHNEPVIAFYKHHGFRVLLEQFKFKNSNQIFSILGYQKNKSNY</sequence>
<feature type="domain" description="N-acetyltransferase" evidence="1">
    <location>
        <begin position="1"/>
        <end position="177"/>
    </location>
</feature>
<comment type="caution">
    <text evidence="2">The sequence shown here is derived from an EMBL/GenBank/DDBJ whole genome shotgun (WGS) entry which is preliminary data.</text>
</comment>
<dbReference type="Pfam" id="PF13508">
    <property type="entry name" value="Acetyltransf_7"/>
    <property type="match status" value="1"/>
</dbReference>
<dbReference type="RefSeq" id="WP_199568184.1">
    <property type="nucleotide sequence ID" value="NZ_JAENBP010000008.1"/>
</dbReference>
<keyword evidence="3" id="KW-1185">Reference proteome</keyword>
<dbReference type="InterPro" id="IPR016181">
    <property type="entry name" value="Acyl_CoA_acyltransferase"/>
</dbReference>
<dbReference type="InterPro" id="IPR000182">
    <property type="entry name" value="GNAT_dom"/>
</dbReference>
<name>A0A934PBM9_9STRE</name>
<dbReference type="AlphaFoldDB" id="A0A934PBM9"/>
<dbReference type="SUPFAM" id="SSF55729">
    <property type="entry name" value="Acyl-CoA N-acyltransferases (Nat)"/>
    <property type="match status" value="1"/>
</dbReference>
<dbReference type="Gene3D" id="3.40.630.30">
    <property type="match status" value="1"/>
</dbReference>
<reference evidence="2 3" key="1">
    <citation type="journal article" date="2021" name="Int. J. Syst. Evol. Microbiol.">
        <title>Streptococcus vicugnae sp. nov., isolated from faeces of alpacas (Vicugna pacos) and cattle (Bos taurus), Streptococcus zalophi sp. nov., and Streptococcus pacificus sp. nov., isolated from respiratory tract of California sea lions (Zalophus californianus).</title>
        <authorList>
            <person name="Volokhov D.V."/>
            <person name="Zagorodnyaya T.A."/>
            <person name="Shen Z."/>
            <person name="Blom J."/>
            <person name="Furtak V.A."/>
            <person name="Eisenberg T."/>
            <person name="Fan P."/>
            <person name="Jeong K.C."/>
            <person name="Gao Y."/>
            <person name="Zhang S."/>
            <person name="Amselle M."/>
        </authorList>
    </citation>
    <scope>NUCLEOTIDE SEQUENCE [LARGE SCALE GENOMIC DNA]</scope>
    <source>
        <strain evidence="3">CSL7508-lung</strain>
    </source>
</reference>
<evidence type="ECO:0000313" key="2">
    <source>
        <dbReference type="EMBL" id="MBJ8350270.1"/>
    </source>
</evidence>
<evidence type="ECO:0000259" key="1">
    <source>
        <dbReference type="PROSITE" id="PS51186"/>
    </source>
</evidence>
<gene>
    <name evidence="2" type="ORF">JHK64_06445</name>
</gene>
<protein>
    <submittedName>
        <fullName evidence="2">GNAT family N-acetyltransferase</fullName>
    </submittedName>
</protein>
<organism evidence="2 3">
    <name type="scientific">Streptococcus zalophi</name>
    <dbReference type="NCBI Taxonomy" id="640031"/>
    <lineage>
        <taxon>Bacteria</taxon>
        <taxon>Bacillati</taxon>
        <taxon>Bacillota</taxon>
        <taxon>Bacilli</taxon>
        <taxon>Lactobacillales</taxon>
        <taxon>Streptococcaceae</taxon>
        <taxon>Streptococcus</taxon>
    </lineage>
</organism>
<dbReference type="CDD" id="cd04301">
    <property type="entry name" value="NAT_SF"/>
    <property type="match status" value="1"/>
</dbReference>
<evidence type="ECO:0000313" key="3">
    <source>
        <dbReference type="Proteomes" id="UP000644875"/>
    </source>
</evidence>
<dbReference type="GO" id="GO:0016747">
    <property type="term" value="F:acyltransferase activity, transferring groups other than amino-acyl groups"/>
    <property type="evidence" value="ECO:0007669"/>
    <property type="project" value="InterPro"/>
</dbReference>
<dbReference type="Proteomes" id="UP000644875">
    <property type="component" value="Unassembled WGS sequence"/>
</dbReference>
<accession>A0A934PBM9</accession>
<proteinExistence type="predicted"/>
<dbReference type="EMBL" id="JAENBP010000008">
    <property type="protein sequence ID" value="MBJ8350270.1"/>
    <property type="molecule type" value="Genomic_DNA"/>
</dbReference>